<dbReference type="EMBL" id="BARW01022702">
    <property type="protein sequence ID" value="GAI88447.1"/>
    <property type="molecule type" value="Genomic_DNA"/>
</dbReference>
<gene>
    <name evidence="2" type="ORF">S12H4_37811</name>
</gene>
<sequence>MPVFISFLIIIVVVVGLILYALWRSNSRRVYLFAPDYPSGDKLEFTLCIQCFEQLKNKIRFAVGAPGQRDILWMLKQGSYTREACEGCADAEARTNFEDCLNDVEAILERRSS</sequence>
<organism evidence="2">
    <name type="scientific">marine sediment metagenome</name>
    <dbReference type="NCBI Taxonomy" id="412755"/>
    <lineage>
        <taxon>unclassified sequences</taxon>
        <taxon>metagenomes</taxon>
        <taxon>ecological metagenomes</taxon>
    </lineage>
</organism>
<accession>X1S5Z8</accession>
<comment type="caution">
    <text evidence="2">The sequence shown here is derived from an EMBL/GenBank/DDBJ whole genome shotgun (WGS) entry which is preliminary data.</text>
</comment>
<name>X1S5Z8_9ZZZZ</name>
<evidence type="ECO:0000256" key="1">
    <source>
        <dbReference type="SAM" id="Phobius"/>
    </source>
</evidence>
<feature type="transmembrane region" description="Helical" evidence="1">
    <location>
        <begin position="6"/>
        <end position="23"/>
    </location>
</feature>
<dbReference type="AlphaFoldDB" id="X1S5Z8"/>
<proteinExistence type="predicted"/>
<evidence type="ECO:0000313" key="2">
    <source>
        <dbReference type="EMBL" id="GAI88447.1"/>
    </source>
</evidence>
<keyword evidence="1" id="KW-1133">Transmembrane helix</keyword>
<protein>
    <submittedName>
        <fullName evidence="2">Uncharacterized protein</fullName>
    </submittedName>
</protein>
<keyword evidence="1" id="KW-0812">Transmembrane</keyword>
<reference evidence="2" key="1">
    <citation type="journal article" date="2014" name="Front. Microbiol.">
        <title>High frequency of phylogenetically diverse reductive dehalogenase-homologous genes in deep subseafloor sedimentary metagenomes.</title>
        <authorList>
            <person name="Kawai M."/>
            <person name="Futagami T."/>
            <person name="Toyoda A."/>
            <person name="Takaki Y."/>
            <person name="Nishi S."/>
            <person name="Hori S."/>
            <person name="Arai W."/>
            <person name="Tsubouchi T."/>
            <person name="Morono Y."/>
            <person name="Uchiyama I."/>
            <person name="Ito T."/>
            <person name="Fujiyama A."/>
            <person name="Inagaki F."/>
            <person name="Takami H."/>
        </authorList>
    </citation>
    <scope>NUCLEOTIDE SEQUENCE</scope>
    <source>
        <strain evidence="2">Expedition CK06-06</strain>
    </source>
</reference>
<keyword evidence="1" id="KW-0472">Membrane</keyword>